<feature type="region of interest" description="Disordered" evidence="2">
    <location>
        <begin position="388"/>
        <end position="409"/>
    </location>
</feature>
<dbReference type="InterPro" id="IPR036116">
    <property type="entry name" value="FN3_sf"/>
</dbReference>
<evidence type="ECO:0000259" key="4">
    <source>
        <dbReference type="PROSITE" id="PS50853"/>
    </source>
</evidence>
<dbReference type="SMART" id="SM00231">
    <property type="entry name" value="FA58C"/>
    <property type="match status" value="1"/>
</dbReference>
<dbReference type="InterPro" id="IPR013783">
    <property type="entry name" value="Ig-like_fold"/>
</dbReference>
<feature type="compositionally biased region" description="Basic and acidic residues" evidence="2">
    <location>
        <begin position="295"/>
        <end position="304"/>
    </location>
</feature>
<proteinExistence type="predicted"/>
<dbReference type="Pfam" id="PF00754">
    <property type="entry name" value="F5_F8_type_C"/>
    <property type="match status" value="1"/>
</dbReference>
<dbReference type="PROSITE" id="PS50022">
    <property type="entry name" value="FA58C_3"/>
    <property type="match status" value="1"/>
</dbReference>
<dbReference type="CDD" id="cd00057">
    <property type="entry name" value="FA58C"/>
    <property type="match status" value="1"/>
</dbReference>
<dbReference type="PROSITE" id="PS01285">
    <property type="entry name" value="FA58C_1"/>
    <property type="match status" value="1"/>
</dbReference>
<feature type="domain" description="F5/8 type C" evidence="3">
    <location>
        <begin position="50"/>
        <end position="196"/>
    </location>
</feature>
<dbReference type="STRING" id="50429.A0A2B4R6S6"/>
<feature type="compositionally biased region" description="Basic and acidic residues" evidence="2">
    <location>
        <begin position="395"/>
        <end position="405"/>
    </location>
</feature>
<dbReference type="SMART" id="SM00060">
    <property type="entry name" value="FN3"/>
    <property type="match status" value="3"/>
</dbReference>
<dbReference type="SUPFAM" id="SSF49265">
    <property type="entry name" value="Fibronectin type III"/>
    <property type="match status" value="2"/>
</dbReference>
<dbReference type="InterPro" id="IPR008979">
    <property type="entry name" value="Galactose-bd-like_sf"/>
</dbReference>
<dbReference type="CDD" id="cd00063">
    <property type="entry name" value="FN3"/>
    <property type="match status" value="3"/>
</dbReference>
<keyword evidence="1" id="KW-0677">Repeat</keyword>
<keyword evidence="6" id="KW-1185">Reference proteome</keyword>
<gene>
    <name evidence="5" type="primary">NEO1</name>
    <name evidence="5" type="ORF">AWC38_SpisGene23519</name>
</gene>
<dbReference type="AlphaFoldDB" id="A0A2B4R6S6"/>
<feature type="region of interest" description="Disordered" evidence="2">
    <location>
        <begin position="290"/>
        <end position="309"/>
    </location>
</feature>
<feature type="compositionally biased region" description="Basic residues" evidence="2">
    <location>
        <begin position="515"/>
        <end position="538"/>
    </location>
</feature>
<dbReference type="Proteomes" id="UP000225706">
    <property type="component" value="Unassembled WGS sequence"/>
</dbReference>
<accession>A0A2B4R6S6</accession>
<feature type="non-terminal residue" evidence="5">
    <location>
        <position position="1"/>
    </location>
</feature>
<dbReference type="PANTHER" id="PTHR24543">
    <property type="entry name" value="MULTICOPPER OXIDASE-RELATED"/>
    <property type="match status" value="1"/>
</dbReference>
<feature type="compositionally biased region" description="Basic and acidic residues" evidence="2">
    <location>
        <begin position="502"/>
        <end position="514"/>
    </location>
</feature>
<feature type="domain" description="Fibronectin type-III" evidence="4">
    <location>
        <begin position="206"/>
        <end position="303"/>
    </location>
</feature>
<dbReference type="Gene3D" id="2.60.40.10">
    <property type="entry name" value="Immunoglobulins"/>
    <property type="match status" value="3"/>
</dbReference>
<name>A0A2B4R6S6_STYPI</name>
<protein>
    <submittedName>
        <fullName evidence="5">Neogenin</fullName>
    </submittedName>
</protein>
<dbReference type="PROSITE" id="PS50853">
    <property type="entry name" value="FN3"/>
    <property type="match status" value="3"/>
</dbReference>
<evidence type="ECO:0000256" key="1">
    <source>
        <dbReference type="ARBA" id="ARBA00022737"/>
    </source>
</evidence>
<organism evidence="5 6">
    <name type="scientific">Stylophora pistillata</name>
    <name type="common">Smooth cauliflower coral</name>
    <dbReference type="NCBI Taxonomy" id="50429"/>
    <lineage>
        <taxon>Eukaryota</taxon>
        <taxon>Metazoa</taxon>
        <taxon>Cnidaria</taxon>
        <taxon>Anthozoa</taxon>
        <taxon>Hexacorallia</taxon>
        <taxon>Scleractinia</taxon>
        <taxon>Astrocoeniina</taxon>
        <taxon>Pocilloporidae</taxon>
        <taxon>Stylophora</taxon>
    </lineage>
</organism>
<evidence type="ECO:0000256" key="2">
    <source>
        <dbReference type="SAM" id="MobiDB-lite"/>
    </source>
</evidence>
<dbReference type="OrthoDB" id="152385at2759"/>
<evidence type="ECO:0000313" key="5">
    <source>
        <dbReference type="EMBL" id="PFX12513.1"/>
    </source>
</evidence>
<dbReference type="SUPFAM" id="SSF49785">
    <property type="entry name" value="Galactose-binding domain-like"/>
    <property type="match status" value="2"/>
</dbReference>
<evidence type="ECO:0000259" key="3">
    <source>
        <dbReference type="PROSITE" id="PS50022"/>
    </source>
</evidence>
<sequence>VLRGNNDRYSEVKHVIYGVLTRYLRFLPQTHQGRVCMRTEMFGVKQKPICDMEAIGLASGGAIPKSSFTATSFYNEKYNPSNGRLNATGWAPKSTTNPEDYLQVDLLYEYFICAVATQGSKKSVEWTTEYKIHLSLDGKSFFAYSENSTEKLFPGNSDKNGVVKNSLLEFARATFIRFQPTKYKKFKVLRVEVYGILLTITVPSQPPSAFKLTASSSTSITASWQLPPVFARHGRNITGFKLFHRKKGSAGSASSWTIGNGSALSRNVIGLDKFTEYEFQVLAYTPDGDGTKSPVEVERTKEDVPSQAPSFTVTAVTSTTITASWELPPLASRNGIIRGFQLFFKEKGSVGPQSLLQVNSGSTLSKNVTGLKIFTEYEFQILAFTSVGSGPKSPSKVERTKEDVPSKAPSSFSVTAVTSKTITASWQLPTEDSRNGIMKGFKLLYKKRGYVASATTLTLNNGTTLSKDVTGLDNNTEYEFEVLAFTSVGDGPKSSVKVKKAQNKDLEQTKESKKESKKGRKKRRKQKKLRERKKVQTV</sequence>
<dbReference type="EMBL" id="LSMT01001324">
    <property type="protein sequence ID" value="PFX12513.1"/>
    <property type="molecule type" value="Genomic_DNA"/>
</dbReference>
<evidence type="ECO:0000313" key="6">
    <source>
        <dbReference type="Proteomes" id="UP000225706"/>
    </source>
</evidence>
<feature type="domain" description="Fibronectin type-III" evidence="4">
    <location>
        <begin position="305"/>
        <end position="403"/>
    </location>
</feature>
<dbReference type="Pfam" id="PF00041">
    <property type="entry name" value="fn3"/>
    <property type="match status" value="3"/>
</dbReference>
<dbReference type="InterPro" id="IPR000421">
    <property type="entry name" value="FA58C"/>
</dbReference>
<dbReference type="Gene3D" id="2.60.120.260">
    <property type="entry name" value="Galactose-binding domain-like"/>
    <property type="match status" value="2"/>
</dbReference>
<dbReference type="InterPro" id="IPR003961">
    <property type="entry name" value="FN3_dom"/>
</dbReference>
<dbReference type="FunFam" id="2.60.40.10:FF:000028">
    <property type="entry name" value="Neuronal cell adhesion molecule"/>
    <property type="match status" value="2"/>
</dbReference>
<feature type="region of interest" description="Disordered" evidence="2">
    <location>
        <begin position="491"/>
        <end position="538"/>
    </location>
</feature>
<feature type="domain" description="Fibronectin type-III" evidence="4">
    <location>
        <begin position="408"/>
        <end position="504"/>
    </location>
</feature>
<reference evidence="6" key="1">
    <citation type="journal article" date="2017" name="bioRxiv">
        <title>Comparative analysis of the genomes of Stylophora pistillata and Acropora digitifera provides evidence for extensive differences between species of corals.</title>
        <authorList>
            <person name="Voolstra C.R."/>
            <person name="Li Y."/>
            <person name="Liew Y.J."/>
            <person name="Baumgarten S."/>
            <person name="Zoccola D."/>
            <person name="Flot J.-F."/>
            <person name="Tambutte S."/>
            <person name="Allemand D."/>
            <person name="Aranda M."/>
        </authorList>
    </citation>
    <scope>NUCLEOTIDE SEQUENCE [LARGE SCALE GENOMIC DNA]</scope>
</reference>
<dbReference type="PANTHER" id="PTHR24543:SF291">
    <property type="entry name" value="SMOKE ALARM, ISOFORM D"/>
    <property type="match status" value="1"/>
</dbReference>
<comment type="caution">
    <text evidence="5">The sequence shown here is derived from an EMBL/GenBank/DDBJ whole genome shotgun (WGS) entry which is preliminary data.</text>
</comment>